<dbReference type="OMA" id="ENARLDM"/>
<protein>
    <recommendedName>
        <fullName evidence="4">DYW domain-containing protein</fullName>
    </recommendedName>
</protein>
<evidence type="ECO:0000259" key="4">
    <source>
        <dbReference type="Pfam" id="PF14432"/>
    </source>
</evidence>
<dbReference type="EnsemblPlants" id="Kaladp0442s0008.1.v1.1">
    <property type="protein sequence ID" value="Kaladp0442s0008.1.v1.1.CDS.1"/>
    <property type="gene ID" value="Kaladp0442s0008.v1.1"/>
</dbReference>
<evidence type="ECO:0000313" key="6">
    <source>
        <dbReference type="Proteomes" id="UP000594263"/>
    </source>
</evidence>
<dbReference type="Pfam" id="PF01535">
    <property type="entry name" value="PPR"/>
    <property type="match status" value="6"/>
</dbReference>
<keyword evidence="6" id="KW-1185">Reference proteome</keyword>
<feature type="repeat" description="PPR" evidence="3">
    <location>
        <begin position="251"/>
        <end position="281"/>
    </location>
</feature>
<feature type="domain" description="DYW" evidence="4">
    <location>
        <begin position="499"/>
        <end position="591"/>
    </location>
</feature>
<dbReference type="PANTHER" id="PTHR47926">
    <property type="entry name" value="PENTATRICOPEPTIDE REPEAT-CONTAINING PROTEIN"/>
    <property type="match status" value="1"/>
</dbReference>
<reference evidence="5" key="1">
    <citation type="submission" date="2021-01" db="UniProtKB">
        <authorList>
            <consortium name="EnsemblPlants"/>
        </authorList>
    </citation>
    <scope>IDENTIFICATION</scope>
</reference>
<organism evidence="5 6">
    <name type="scientific">Kalanchoe fedtschenkoi</name>
    <name type="common">Lavender scallops</name>
    <name type="synonym">South American air plant</name>
    <dbReference type="NCBI Taxonomy" id="63787"/>
    <lineage>
        <taxon>Eukaryota</taxon>
        <taxon>Viridiplantae</taxon>
        <taxon>Streptophyta</taxon>
        <taxon>Embryophyta</taxon>
        <taxon>Tracheophyta</taxon>
        <taxon>Spermatophyta</taxon>
        <taxon>Magnoliopsida</taxon>
        <taxon>eudicotyledons</taxon>
        <taxon>Gunneridae</taxon>
        <taxon>Pentapetalae</taxon>
        <taxon>Saxifragales</taxon>
        <taxon>Crassulaceae</taxon>
        <taxon>Kalanchoe</taxon>
    </lineage>
</organism>
<comment type="similarity">
    <text evidence="1">Belongs to the PPR family. PCMP-H subfamily.</text>
</comment>
<dbReference type="Pfam" id="PF14432">
    <property type="entry name" value="DYW_deaminase"/>
    <property type="match status" value="1"/>
</dbReference>
<dbReference type="NCBIfam" id="TIGR00756">
    <property type="entry name" value="PPR"/>
    <property type="match status" value="5"/>
</dbReference>
<dbReference type="GO" id="GO:0008270">
    <property type="term" value="F:zinc ion binding"/>
    <property type="evidence" value="ECO:0007669"/>
    <property type="project" value="InterPro"/>
</dbReference>
<name>A0A7N0V9C6_KALFE</name>
<dbReference type="PANTHER" id="PTHR47926:SF347">
    <property type="entry name" value="PENTATRICOPEPTIDE REPEAT-CONTAINING PROTEIN"/>
    <property type="match status" value="1"/>
</dbReference>
<accession>A0A7N0V9C6</accession>
<evidence type="ECO:0000256" key="3">
    <source>
        <dbReference type="PROSITE-ProRule" id="PRU00708"/>
    </source>
</evidence>
<dbReference type="InterPro" id="IPR046848">
    <property type="entry name" value="E_motif"/>
</dbReference>
<evidence type="ECO:0000256" key="1">
    <source>
        <dbReference type="ARBA" id="ARBA00006643"/>
    </source>
</evidence>
<dbReference type="GO" id="GO:0009451">
    <property type="term" value="P:RNA modification"/>
    <property type="evidence" value="ECO:0007669"/>
    <property type="project" value="InterPro"/>
</dbReference>
<sequence>MSARLNLVIQHSAVQLILTKSGAESLIRSCPLHLSKIHALLLTSGSHVKDSLMGHFLTSLTVLGDVDYARKLFDKMRNRRVYLWNTLIKGYVKGQIFSEAASLFSKMLLLGVRPDCYTFPFVIKGCIALESCAGGASVHGNIVKCGLEFVACVRTELIIMYAGFCEMDSADLLFKTMVCRDQIAWNAFIAACVQSGYAAKALLLFEDMGVDEIRPDSITIVSALSACGQLGCLETGEKIYRFALEQGVCVNIIVDNARIDMYAKCGSIDSARSLFDQMRRKNLVSWSTMIGGYGINGRSQEALALFSCMQREVITPNYVVLLSVLWACCHAGLVSEGSTIFSYMEKSEDKNLKPRLEHYSCMVDLLGRSGYLDEAWRLVRRMPIEPNAGVWGALLSACTRHKNVNLGEHAADMLYHLAPCVASYHILSSNMYAAVGRWDSVQTVRQKMRQRNISKVASCSSVIINGRLQVLYIGDRTHPRSADLYEKLEKLIEHMKIIGYVPVTSSVLHDVEWEEKEVSVGTHSEKLAIALGLLCTRPGTPIRLMKNLRVCDECHNFSKFASDVTKREIIMRDKILFHHFKEGVCSCKDFW</sequence>
<dbReference type="Pfam" id="PF20431">
    <property type="entry name" value="E_motif"/>
    <property type="match status" value="1"/>
</dbReference>
<dbReference type="InterPro" id="IPR002885">
    <property type="entry name" value="PPR_rpt"/>
</dbReference>
<keyword evidence="2" id="KW-0677">Repeat</keyword>
<dbReference type="InterPro" id="IPR011990">
    <property type="entry name" value="TPR-like_helical_dom_sf"/>
</dbReference>
<evidence type="ECO:0000313" key="5">
    <source>
        <dbReference type="EnsemblPlants" id="Kaladp0442s0008.1.v1.1.CDS.1"/>
    </source>
</evidence>
<feature type="repeat" description="PPR" evidence="3">
    <location>
        <begin position="181"/>
        <end position="215"/>
    </location>
</feature>
<dbReference type="GO" id="GO:0003723">
    <property type="term" value="F:RNA binding"/>
    <property type="evidence" value="ECO:0007669"/>
    <property type="project" value="InterPro"/>
</dbReference>
<dbReference type="FunFam" id="1.25.40.10:FF:000184">
    <property type="entry name" value="Pentatricopeptide repeat-containing protein, chloroplastic"/>
    <property type="match status" value="1"/>
</dbReference>
<dbReference type="Gramene" id="Kaladp0442s0008.1.v1.1">
    <property type="protein sequence ID" value="Kaladp0442s0008.1.v1.1.CDS.1"/>
    <property type="gene ID" value="Kaladp0442s0008.v1.1"/>
</dbReference>
<dbReference type="AlphaFoldDB" id="A0A7N0V9C6"/>
<feature type="repeat" description="PPR" evidence="3">
    <location>
        <begin position="80"/>
        <end position="114"/>
    </location>
</feature>
<evidence type="ECO:0000256" key="2">
    <source>
        <dbReference type="ARBA" id="ARBA00022737"/>
    </source>
</evidence>
<dbReference type="Pfam" id="PF13041">
    <property type="entry name" value="PPR_2"/>
    <property type="match status" value="1"/>
</dbReference>
<dbReference type="InterPro" id="IPR032867">
    <property type="entry name" value="DYW_dom"/>
</dbReference>
<feature type="repeat" description="PPR" evidence="3">
    <location>
        <begin position="282"/>
        <end position="316"/>
    </location>
</feature>
<dbReference type="Gene3D" id="1.25.40.10">
    <property type="entry name" value="Tetratricopeptide repeat domain"/>
    <property type="match status" value="4"/>
</dbReference>
<dbReference type="FunFam" id="1.25.40.10:FF:000344">
    <property type="entry name" value="Pentatricopeptide repeat-containing protein"/>
    <property type="match status" value="1"/>
</dbReference>
<dbReference type="InterPro" id="IPR046960">
    <property type="entry name" value="PPR_At4g14850-like_plant"/>
</dbReference>
<proteinExistence type="inferred from homology"/>
<dbReference type="PROSITE" id="PS51375">
    <property type="entry name" value="PPR"/>
    <property type="match status" value="4"/>
</dbReference>
<dbReference type="Proteomes" id="UP000594263">
    <property type="component" value="Unplaced"/>
</dbReference>